<accession>A0A162MCA9</accession>
<dbReference type="STRING" id="520767.ATZ99_16770"/>
<evidence type="ECO:0000313" key="1">
    <source>
        <dbReference type="EMBL" id="KYO65235.1"/>
    </source>
</evidence>
<dbReference type="EMBL" id="LOHZ01000036">
    <property type="protein sequence ID" value="KYO65235.1"/>
    <property type="molecule type" value="Genomic_DNA"/>
</dbReference>
<dbReference type="InterPro" id="IPR014199">
    <property type="entry name" value="Spore_YtxC"/>
</dbReference>
<dbReference type="AlphaFoldDB" id="A0A162MCA9"/>
<protein>
    <recommendedName>
        <fullName evidence="3">YtxC-like family protein</fullName>
    </recommendedName>
</protein>
<evidence type="ECO:0000313" key="2">
    <source>
        <dbReference type="Proteomes" id="UP000075737"/>
    </source>
</evidence>
<reference evidence="1 2" key="1">
    <citation type="submission" date="2015-12" db="EMBL/GenBank/DDBJ databases">
        <title>Draft genome of Thermovenabulum gondwanense isolated from a red thermophilic microbial mat colonisisng an outflow channel of a bore well.</title>
        <authorList>
            <person name="Patel B.K."/>
        </authorList>
    </citation>
    <scope>NUCLEOTIDE SEQUENCE [LARGE SCALE GENOMIC DNA]</scope>
    <source>
        <strain evidence="1 2">R270</strain>
    </source>
</reference>
<dbReference type="RefSeq" id="WP_068748799.1">
    <property type="nucleotide sequence ID" value="NZ_LOHZ01000036.1"/>
</dbReference>
<sequence length="291" mass="34340">MKCFSIGTFHDIYFFEKEIRNLIDELKKNKINTFLIKEEKEPLSFYKLYYELNGDEGKILLKNKLSETISRIIINFWEPRVICGILDKIHFYLKPEDRARTYEIALKILSESKEPALVIPNYNERKEKIKQKVKEYIEENEIFIIEGFINFRLKSYIDIIEEAVDKAVDELLIEKEYKDFMALLKFFVKNLEPKKEVVNLFFKGREVLLLDGELKDIKDNEIEDLLNKNGSLSKDDILISLLINLAPKKIVIHGEILDSKRDVYDAVLNIFEERVTICEDCILCSKVKPKK</sequence>
<evidence type="ECO:0008006" key="3">
    <source>
        <dbReference type="Google" id="ProtNLM"/>
    </source>
</evidence>
<comment type="caution">
    <text evidence="1">The sequence shown here is derived from an EMBL/GenBank/DDBJ whole genome shotgun (WGS) entry which is preliminary data.</text>
</comment>
<proteinExistence type="predicted"/>
<keyword evidence="2" id="KW-1185">Reference proteome</keyword>
<name>A0A162MCA9_9FIRM</name>
<dbReference type="Pfam" id="PF08812">
    <property type="entry name" value="YtxC"/>
    <property type="match status" value="1"/>
</dbReference>
<organism evidence="1 2">
    <name type="scientific">Thermovenabulum gondwanense</name>
    <dbReference type="NCBI Taxonomy" id="520767"/>
    <lineage>
        <taxon>Bacteria</taxon>
        <taxon>Bacillati</taxon>
        <taxon>Bacillota</taxon>
        <taxon>Clostridia</taxon>
        <taxon>Thermosediminibacterales</taxon>
        <taxon>Thermosediminibacteraceae</taxon>
        <taxon>Thermovenabulum</taxon>
    </lineage>
</organism>
<dbReference type="Proteomes" id="UP000075737">
    <property type="component" value="Unassembled WGS sequence"/>
</dbReference>
<gene>
    <name evidence="1" type="ORF">ATZ99_16770</name>
</gene>